<sequence>MSAPDPAVFLAQRLAGNEKKIRDRAVRKLRRYLRARSAAETGGFSEEELGKIWKGLFYCLWMQDKPLLQEELANTTSHLIHALKTGPAQQLFIKTFWQTLSREWNGIDRLRLDKFYTLARLVLRRSVELLRNAEWEESHVEEFLAMLTQEVLLGGARGVQFHLIDIYLDELAQVGAAELPAALNLRLIEPFCRMAAKIKDPLLLQAVLSGIFQAILDQAPFAIEDLMREMKETLADSDSDSAEAMLHDAEDIGPVLQFDYSALSDRLFALASKTYTPAHNRKRLYRLVKQFRDLIEGVFPQDDFPEEVSTDEDDDEFSSWRFRKRQKRAQAREAQLSGNASEDPGDEKQKRRKRKIEDSELSDPSAPPDSITPVMKKCKSVVGVRSAAEVSHPAVNGVIEPPTNTHPDHPGNSARGPDFRSLPKSVQKIKGKRCRRAGLLSVGLSVLSSGASLLARRRRVLQHRGRSLQRMLFTASEQKAAAGVSETLIKAADTPKAAVKATDTPKAAVKAADTPKAAVKAADTPKAAVKAADTPKAAVKAADTPKATVKAADTPKAAVKAADTPKAAVKAADTPKAAVKAADTPKAAVKAADTPKAAVKAADTPKAAVKAADTPKAAVKAADTPKAAVRRRTPQKLR</sequence>
<accession>A0A8C5LXC5</accession>
<dbReference type="Proteomes" id="UP000694569">
    <property type="component" value="Unplaced"/>
</dbReference>
<organism evidence="6 7">
    <name type="scientific">Leptobrachium leishanense</name>
    <name type="common">Leishan spiny toad</name>
    <dbReference type="NCBI Taxonomy" id="445787"/>
    <lineage>
        <taxon>Eukaryota</taxon>
        <taxon>Metazoa</taxon>
        <taxon>Chordata</taxon>
        <taxon>Craniata</taxon>
        <taxon>Vertebrata</taxon>
        <taxon>Euteleostomi</taxon>
        <taxon>Amphibia</taxon>
        <taxon>Batrachia</taxon>
        <taxon>Anura</taxon>
        <taxon>Pelobatoidea</taxon>
        <taxon>Megophryidae</taxon>
        <taxon>Leptobrachium</taxon>
    </lineage>
</organism>
<feature type="region of interest" description="Disordered" evidence="5">
    <location>
        <begin position="328"/>
        <end position="374"/>
    </location>
</feature>
<keyword evidence="7" id="KW-1185">Reference proteome</keyword>
<dbReference type="Pfam" id="PF05997">
    <property type="entry name" value="Nop52"/>
    <property type="match status" value="1"/>
</dbReference>
<dbReference type="PANTHER" id="PTHR13026:SF0">
    <property type="entry name" value="RIBOSOMAL RNA PROCESSING 1B"/>
    <property type="match status" value="1"/>
</dbReference>
<dbReference type="GO" id="GO:0030688">
    <property type="term" value="C:preribosome, small subunit precursor"/>
    <property type="evidence" value="ECO:0007669"/>
    <property type="project" value="InterPro"/>
</dbReference>
<feature type="compositionally biased region" description="Low complexity" evidence="5">
    <location>
        <begin position="591"/>
        <end position="627"/>
    </location>
</feature>
<dbReference type="PANTHER" id="PTHR13026">
    <property type="entry name" value="NNP-1 PROTEIN NOVEL NUCLEAR PROTEIN 1 NOP52"/>
    <property type="match status" value="1"/>
</dbReference>
<feature type="compositionally biased region" description="Basic residues" evidence="5">
    <location>
        <begin position="628"/>
        <end position="638"/>
    </location>
</feature>
<reference evidence="6" key="2">
    <citation type="submission" date="2025-09" db="UniProtKB">
        <authorList>
            <consortium name="Ensembl"/>
        </authorList>
    </citation>
    <scope>IDENTIFICATION</scope>
</reference>
<protein>
    <submittedName>
        <fullName evidence="6">Uncharacterized protein</fullName>
    </submittedName>
</protein>
<feature type="region of interest" description="Disordered" evidence="5">
    <location>
        <begin position="393"/>
        <end position="422"/>
    </location>
</feature>
<dbReference type="GO" id="GO:0005634">
    <property type="term" value="C:nucleus"/>
    <property type="evidence" value="ECO:0007669"/>
    <property type="project" value="UniProtKB-SubCell"/>
</dbReference>
<evidence type="ECO:0000256" key="4">
    <source>
        <dbReference type="ARBA" id="ARBA00023242"/>
    </source>
</evidence>
<evidence type="ECO:0000256" key="2">
    <source>
        <dbReference type="ARBA" id="ARBA00006374"/>
    </source>
</evidence>
<dbReference type="GeneTree" id="ENSGT00390000011821"/>
<evidence type="ECO:0000256" key="5">
    <source>
        <dbReference type="SAM" id="MobiDB-lite"/>
    </source>
</evidence>
<keyword evidence="4" id="KW-0539">Nucleus</keyword>
<feature type="region of interest" description="Disordered" evidence="5">
    <location>
        <begin position="591"/>
        <end position="638"/>
    </location>
</feature>
<name>A0A8C5LXC5_9ANUR</name>
<evidence type="ECO:0000313" key="6">
    <source>
        <dbReference type="Ensembl" id="ENSLLEP00000003514.1"/>
    </source>
</evidence>
<comment type="similarity">
    <text evidence="2">Belongs to the RRP1 family.</text>
</comment>
<keyword evidence="3" id="KW-0698">rRNA processing</keyword>
<dbReference type="InterPro" id="IPR010301">
    <property type="entry name" value="RRP1"/>
</dbReference>
<evidence type="ECO:0000313" key="7">
    <source>
        <dbReference type="Proteomes" id="UP000694569"/>
    </source>
</evidence>
<evidence type="ECO:0000256" key="1">
    <source>
        <dbReference type="ARBA" id="ARBA00004123"/>
    </source>
</evidence>
<dbReference type="GO" id="GO:0006364">
    <property type="term" value="P:rRNA processing"/>
    <property type="evidence" value="ECO:0007669"/>
    <property type="project" value="UniProtKB-KW"/>
</dbReference>
<comment type="subcellular location">
    <subcellularLocation>
        <location evidence="1">Nucleus</location>
    </subcellularLocation>
</comment>
<proteinExistence type="inferred from homology"/>
<dbReference type="Ensembl" id="ENSLLET00000003679.1">
    <property type="protein sequence ID" value="ENSLLEP00000003514.1"/>
    <property type="gene ID" value="ENSLLEG00000002260.1"/>
</dbReference>
<evidence type="ECO:0000256" key="3">
    <source>
        <dbReference type="ARBA" id="ARBA00022552"/>
    </source>
</evidence>
<dbReference type="AlphaFoldDB" id="A0A8C5LXC5"/>
<reference evidence="6" key="1">
    <citation type="submission" date="2025-08" db="UniProtKB">
        <authorList>
            <consortium name="Ensembl"/>
        </authorList>
    </citation>
    <scope>IDENTIFICATION</scope>
</reference>